<reference evidence="1 2" key="1">
    <citation type="journal article" date="2018" name="Mol. Plant">
        <title>The genome of Artemisia annua provides insight into the evolution of Asteraceae family and artemisinin biosynthesis.</title>
        <authorList>
            <person name="Shen Q."/>
            <person name="Zhang L."/>
            <person name="Liao Z."/>
            <person name="Wang S."/>
            <person name="Yan T."/>
            <person name="Shi P."/>
            <person name="Liu M."/>
            <person name="Fu X."/>
            <person name="Pan Q."/>
            <person name="Wang Y."/>
            <person name="Lv Z."/>
            <person name="Lu X."/>
            <person name="Zhang F."/>
            <person name="Jiang W."/>
            <person name="Ma Y."/>
            <person name="Chen M."/>
            <person name="Hao X."/>
            <person name="Li L."/>
            <person name="Tang Y."/>
            <person name="Lv G."/>
            <person name="Zhou Y."/>
            <person name="Sun X."/>
            <person name="Brodelius P.E."/>
            <person name="Rose J.K.C."/>
            <person name="Tang K."/>
        </authorList>
    </citation>
    <scope>NUCLEOTIDE SEQUENCE [LARGE SCALE GENOMIC DNA]</scope>
    <source>
        <strain evidence="2">cv. Huhao1</strain>
        <tissue evidence="1">Leaf</tissue>
    </source>
</reference>
<organism evidence="1 2">
    <name type="scientific">Artemisia annua</name>
    <name type="common">Sweet wormwood</name>
    <dbReference type="NCBI Taxonomy" id="35608"/>
    <lineage>
        <taxon>Eukaryota</taxon>
        <taxon>Viridiplantae</taxon>
        <taxon>Streptophyta</taxon>
        <taxon>Embryophyta</taxon>
        <taxon>Tracheophyta</taxon>
        <taxon>Spermatophyta</taxon>
        <taxon>Magnoliopsida</taxon>
        <taxon>eudicotyledons</taxon>
        <taxon>Gunneridae</taxon>
        <taxon>Pentapetalae</taxon>
        <taxon>asterids</taxon>
        <taxon>campanulids</taxon>
        <taxon>Asterales</taxon>
        <taxon>Asteraceae</taxon>
        <taxon>Asteroideae</taxon>
        <taxon>Anthemideae</taxon>
        <taxon>Artemisiinae</taxon>
        <taxon>Artemisia</taxon>
    </lineage>
</organism>
<keyword evidence="2" id="KW-1185">Reference proteome</keyword>
<dbReference type="EMBL" id="PKPP01000191">
    <property type="protein sequence ID" value="PWA96183.1"/>
    <property type="molecule type" value="Genomic_DNA"/>
</dbReference>
<gene>
    <name evidence="1" type="ORF">CTI12_AA042590</name>
</gene>
<dbReference type="OrthoDB" id="1862828at2759"/>
<comment type="caution">
    <text evidence="1">The sequence shown here is derived from an EMBL/GenBank/DDBJ whole genome shotgun (WGS) entry which is preliminary data.</text>
</comment>
<name>A0A2U1QDY7_ARTAN</name>
<evidence type="ECO:0000313" key="2">
    <source>
        <dbReference type="Proteomes" id="UP000245207"/>
    </source>
</evidence>
<sequence>MPLSAHSLHNNLIDKLVEVIRVSWGVFEGARDSAQAYSRQPMRDDHNRVYKSLSDVIEGKEGRVCEFLASDIASKGKKVET</sequence>
<accession>A0A2U1QDY7</accession>
<dbReference type="AlphaFoldDB" id="A0A2U1QDY7"/>
<dbReference type="Proteomes" id="UP000245207">
    <property type="component" value="Unassembled WGS sequence"/>
</dbReference>
<evidence type="ECO:0000313" key="1">
    <source>
        <dbReference type="EMBL" id="PWA96183.1"/>
    </source>
</evidence>
<protein>
    <submittedName>
        <fullName evidence="1">RpoC1, chloroplast</fullName>
    </submittedName>
</protein>
<proteinExistence type="predicted"/>